<proteinExistence type="predicted"/>
<organism evidence="3 4">
    <name type="scientific">Kineobactrum salinum</name>
    <dbReference type="NCBI Taxonomy" id="2708301"/>
    <lineage>
        <taxon>Bacteria</taxon>
        <taxon>Pseudomonadati</taxon>
        <taxon>Pseudomonadota</taxon>
        <taxon>Gammaproteobacteria</taxon>
        <taxon>Cellvibrionales</taxon>
        <taxon>Halieaceae</taxon>
        <taxon>Kineobactrum</taxon>
    </lineage>
</organism>
<dbReference type="Pfam" id="PF07589">
    <property type="entry name" value="PEP-CTERM"/>
    <property type="match status" value="1"/>
</dbReference>
<name>A0A6C0U3T0_9GAMM</name>
<evidence type="ECO:0000313" key="4">
    <source>
        <dbReference type="Proteomes" id="UP000477680"/>
    </source>
</evidence>
<dbReference type="InterPro" id="IPR013424">
    <property type="entry name" value="Ice-binding_C"/>
</dbReference>
<dbReference type="SUPFAM" id="SSF51126">
    <property type="entry name" value="Pectin lyase-like"/>
    <property type="match status" value="1"/>
</dbReference>
<gene>
    <name evidence="3" type="ORF">G3T16_00325</name>
</gene>
<dbReference type="InterPro" id="IPR011050">
    <property type="entry name" value="Pectin_lyase_fold/virulence"/>
</dbReference>
<sequence length="604" mass="61478">MKKKSLWRGLSLAVLTALPFSVNATIITSGWVFPSNPSTLENNTGQVRVGYSGNEGSLEVNASSDGNGITSATGSGLIIGTGVGSSGTVTVSGDGNSGSARIDISDGIGIRNSQGGSGTLNINNGGVVAGQESHVYLGGQGLTATAGNATTNIDGAGSVLKSQQGSAGASWDRDGGRVYVGFDGQSSSTVNITNGGLLEALSGKVGDSGDDGSIWVGTSADAGSTSIVNVDGAGSAMNADNYVEVGGRSAEVDAELNITNGGSVEVTDGYADSSVTDIDMYVSSFPVDGSSTVTVNGSGSSLTADDVQIGGTTAIVGFTDSGTPVVTPDWSALVEGQQVTDENGNLIYDSEGNPVLAAMVDFGSSSTLLPETYADGEQIYVKNSGSIIVENQGQMVSETIDVSENNPDAQALDGQVATLTARDGGVINGDVNVFTDGVLNGDGTIVGDVLVDGGVVAPGNSPGTLTVQGDLNLSAGFLELEIGEIFSDSLNVMGDLQIGSDFMFSLFFDFNPVDYILALEDLFNVTESFIVSTGFSLENNLQVSGLGRGSSLTTRFFGDEVTFINDEPSPVPEPSSIAILSLGLAGLLFMAKPRHLSRRRQNKL</sequence>
<dbReference type="KEGG" id="kim:G3T16_00325"/>
<feature type="chain" id="PRO_5025651057" evidence="1">
    <location>
        <begin position="25"/>
        <end position="604"/>
    </location>
</feature>
<protein>
    <submittedName>
        <fullName evidence="3">PEP-CTERM sorting domain-containing protein</fullName>
    </submittedName>
</protein>
<dbReference type="RefSeq" id="WP_163493345.1">
    <property type="nucleotide sequence ID" value="NZ_CP048711.1"/>
</dbReference>
<dbReference type="AlphaFoldDB" id="A0A6C0U3T0"/>
<dbReference type="EMBL" id="CP048711">
    <property type="protein sequence ID" value="QIB64094.1"/>
    <property type="molecule type" value="Genomic_DNA"/>
</dbReference>
<feature type="signal peptide" evidence="1">
    <location>
        <begin position="1"/>
        <end position="24"/>
    </location>
</feature>
<feature type="domain" description="Ice-binding protein C-terminal" evidence="2">
    <location>
        <begin position="570"/>
        <end position="589"/>
    </location>
</feature>
<evidence type="ECO:0000313" key="3">
    <source>
        <dbReference type="EMBL" id="QIB64094.1"/>
    </source>
</evidence>
<evidence type="ECO:0000256" key="1">
    <source>
        <dbReference type="SAM" id="SignalP"/>
    </source>
</evidence>
<accession>A0A6C0U3T0</accession>
<keyword evidence="4" id="KW-1185">Reference proteome</keyword>
<evidence type="ECO:0000259" key="2">
    <source>
        <dbReference type="Pfam" id="PF07589"/>
    </source>
</evidence>
<reference evidence="3 4" key="1">
    <citation type="submission" date="2020-02" db="EMBL/GenBank/DDBJ databases">
        <title>Genome sequencing for Kineobactrum sp. M2.</title>
        <authorList>
            <person name="Park S.-J."/>
        </authorList>
    </citation>
    <scope>NUCLEOTIDE SEQUENCE [LARGE SCALE GENOMIC DNA]</scope>
    <source>
        <strain evidence="3 4">M2</strain>
    </source>
</reference>
<keyword evidence="1" id="KW-0732">Signal</keyword>
<dbReference type="Proteomes" id="UP000477680">
    <property type="component" value="Chromosome"/>
</dbReference>
<dbReference type="NCBIfam" id="TIGR02595">
    <property type="entry name" value="PEP_CTERM"/>
    <property type="match status" value="1"/>
</dbReference>